<evidence type="ECO:0000256" key="4">
    <source>
        <dbReference type="ARBA" id="ARBA00022692"/>
    </source>
</evidence>
<feature type="transmembrane region" description="Helical" evidence="7">
    <location>
        <begin position="143"/>
        <end position="162"/>
    </location>
</feature>
<organism evidence="9 10">
    <name type="scientific">Arenibacter palladensis</name>
    <dbReference type="NCBI Taxonomy" id="237373"/>
    <lineage>
        <taxon>Bacteria</taxon>
        <taxon>Pseudomonadati</taxon>
        <taxon>Bacteroidota</taxon>
        <taxon>Flavobacteriia</taxon>
        <taxon>Flavobacteriales</taxon>
        <taxon>Flavobacteriaceae</taxon>
        <taxon>Arenibacter</taxon>
    </lineage>
</organism>
<evidence type="ECO:0000259" key="8">
    <source>
        <dbReference type="PROSITE" id="PS50850"/>
    </source>
</evidence>
<keyword evidence="6 7" id="KW-0472">Membrane</keyword>
<dbReference type="PROSITE" id="PS50850">
    <property type="entry name" value="MFS"/>
    <property type="match status" value="1"/>
</dbReference>
<feature type="transmembrane region" description="Helical" evidence="7">
    <location>
        <begin position="298"/>
        <end position="318"/>
    </location>
</feature>
<feature type="transmembrane region" description="Helical" evidence="7">
    <location>
        <begin position="168"/>
        <end position="187"/>
    </location>
</feature>
<dbReference type="InterPro" id="IPR036259">
    <property type="entry name" value="MFS_trans_sf"/>
</dbReference>
<feature type="transmembrane region" description="Helical" evidence="7">
    <location>
        <begin position="208"/>
        <end position="226"/>
    </location>
</feature>
<dbReference type="PANTHER" id="PTHR23514:SF3">
    <property type="entry name" value="BYPASS OF STOP CODON PROTEIN 6"/>
    <property type="match status" value="1"/>
</dbReference>
<dbReference type="SUPFAM" id="SSF103473">
    <property type="entry name" value="MFS general substrate transporter"/>
    <property type="match status" value="1"/>
</dbReference>
<name>A0A1M5EGS4_9FLAO</name>
<dbReference type="OrthoDB" id="9783757at2"/>
<evidence type="ECO:0000256" key="2">
    <source>
        <dbReference type="ARBA" id="ARBA00008335"/>
    </source>
</evidence>
<dbReference type="InterPro" id="IPR011701">
    <property type="entry name" value="MFS"/>
</dbReference>
<reference evidence="10" key="1">
    <citation type="submission" date="2016-11" db="EMBL/GenBank/DDBJ databases">
        <authorList>
            <person name="Varghese N."/>
            <person name="Submissions S."/>
        </authorList>
    </citation>
    <scope>NUCLEOTIDE SEQUENCE [LARGE SCALE GENOMIC DNA]</scope>
    <source>
        <strain evidence="10">DSM 17539</strain>
    </source>
</reference>
<dbReference type="GO" id="GO:0012505">
    <property type="term" value="C:endomembrane system"/>
    <property type="evidence" value="ECO:0007669"/>
    <property type="project" value="UniProtKB-SubCell"/>
</dbReference>
<evidence type="ECO:0000256" key="7">
    <source>
        <dbReference type="SAM" id="Phobius"/>
    </source>
</evidence>
<dbReference type="Proteomes" id="UP000184406">
    <property type="component" value="Unassembled WGS sequence"/>
</dbReference>
<feature type="transmembrane region" description="Helical" evidence="7">
    <location>
        <begin position="330"/>
        <end position="351"/>
    </location>
</feature>
<evidence type="ECO:0000256" key="3">
    <source>
        <dbReference type="ARBA" id="ARBA00022448"/>
    </source>
</evidence>
<dbReference type="Pfam" id="PF07690">
    <property type="entry name" value="MFS_1"/>
    <property type="match status" value="1"/>
</dbReference>
<dbReference type="RefSeq" id="WP_072863960.1">
    <property type="nucleotide sequence ID" value="NZ_FQUX01000007.1"/>
</dbReference>
<keyword evidence="5 7" id="KW-1133">Transmembrane helix</keyword>
<keyword evidence="3" id="KW-0813">Transport</keyword>
<evidence type="ECO:0000256" key="1">
    <source>
        <dbReference type="ARBA" id="ARBA00004127"/>
    </source>
</evidence>
<evidence type="ECO:0000313" key="9">
    <source>
        <dbReference type="EMBL" id="SHF78360.1"/>
    </source>
</evidence>
<feature type="transmembrane region" description="Helical" evidence="7">
    <location>
        <begin position="56"/>
        <end position="73"/>
    </location>
</feature>
<dbReference type="GO" id="GO:0016020">
    <property type="term" value="C:membrane"/>
    <property type="evidence" value="ECO:0007669"/>
    <property type="project" value="TreeGrafter"/>
</dbReference>
<feature type="transmembrane region" description="Helical" evidence="7">
    <location>
        <begin position="15"/>
        <end position="36"/>
    </location>
</feature>
<dbReference type="Gene3D" id="1.20.1250.20">
    <property type="entry name" value="MFS general substrate transporter like domains"/>
    <property type="match status" value="2"/>
</dbReference>
<dbReference type="InterPro" id="IPR051788">
    <property type="entry name" value="MFS_Transporter"/>
</dbReference>
<feature type="transmembrane region" description="Helical" evidence="7">
    <location>
        <begin position="381"/>
        <end position="402"/>
    </location>
</feature>
<dbReference type="PANTHER" id="PTHR23514">
    <property type="entry name" value="BYPASS OF STOP CODON PROTEIN 6"/>
    <property type="match status" value="1"/>
</dbReference>
<feature type="transmembrane region" description="Helical" evidence="7">
    <location>
        <begin position="246"/>
        <end position="263"/>
    </location>
</feature>
<feature type="domain" description="Major facilitator superfamily (MFS) profile" evidence="8">
    <location>
        <begin position="15"/>
        <end position="406"/>
    </location>
</feature>
<dbReference type="GO" id="GO:0022857">
    <property type="term" value="F:transmembrane transporter activity"/>
    <property type="evidence" value="ECO:0007669"/>
    <property type="project" value="InterPro"/>
</dbReference>
<dbReference type="InterPro" id="IPR020846">
    <property type="entry name" value="MFS_dom"/>
</dbReference>
<protein>
    <submittedName>
        <fullName evidence="9">Fucose permease</fullName>
    </submittedName>
</protein>
<dbReference type="AlphaFoldDB" id="A0A1M5EGS4"/>
<feature type="transmembrane region" description="Helical" evidence="7">
    <location>
        <begin position="275"/>
        <end position="292"/>
    </location>
</feature>
<keyword evidence="4 7" id="KW-0812">Transmembrane</keyword>
<gene>
    <name evidence="9" type="ORF">SAMN03080594_107125</name>
</gene>
<dbReference type="EMBL" id="FQUX01000007">
    <property type="protein sequence ID" value="SHF78360.1"/>
    <property type="molecule type" value="Genomic_DNA"/>
</dbReference>
<evidence type="ECO:0000313" key="10">
    <source>
        <dbReference type="Proteomes" id="UP000184406"/>
    </source>
</evidence>
<evidence type="ECO:0000256" key="5">
    <source>
        <dbReference type="ARBA" id="ARBA00022989"/>
    </source>
</evidence>
<sequence>MENSNDQQKTNANRLFYGSCFALITTAFSFSIRAGILPQLGEELSLSAEQLGFINSMWFFGFPISMVIGGLIYHKVGGKAIMQFAFFAHALGIILTIYSGSYVGLLISTLLIGLGNGCTEAACNPMIADAYSGTRMSKMMNRFHMWFPGGIVIGSLISKFMTDAGLSWETQIWVIMIPTLIYAYLYFGQAWPKAKVEAAATLSGNLKAMVSPLFIFMIVCMSLTAISEFGPQQWVGLILAKSGAEPMIILALVTGLMAVARYFGGEVVHKFDQTGVLLGSAVLATIGIYLFSTQTGTMAYVAAIFFALGIAYFWPNMIGFIADKIPKSGALGMSIIGAVGMFSSSIFQPIIGGWIDSDKAEAAAAGFTGDELELVSGQATLGTMVAFPAILIVLFTILWFWVKKRKNTDAAEATSGQPVTDY</sequence>
<comment type="subcellular location">
    <subcellularLocation>
        <location evidence="1">Endomembrane system</location>
        <topology evidence="1">Multi-pass membrane protein</topology>
    </subcellularLocation>
</comment>
<proteinExistence type="inferred from homology"/>
<evidence type="ECO:0000256" key="6">
    <source>
        <dbReference type="ARBA" id="ARBA00023136"/>
    </source>
</evidence>
<accession>A0A1M5EGS4</accession>
<keyword evidence="10" id="KW-1185">Reference proteome</keyword>
<comment type="similarity">
    <text evidence="2">Belongs to the major facilitator superfamily.</text>
</comment>